<dbReference type="Gene3D" id="1.10.1410.10">
    <property type="match status" value="1"/>
</dbReference>
<dbReference type="InterPro" id="IPR043519">
    <property type="entry name" value="NT_sf"/>
</dbReference>
<dbReference type="Proteomes" id="UP000835052">
    <property type="component" value="Unassembled WGS sequence"/>
</dbReference>
<dbReference type="PANTHER" id="PTHR12271">
    <property type="entry name" value="POLY A POLYMERASE CID PAP -RELATED"/>
    <property type="match status" value="1"/>
</dbReference>
<dbReference type="GO" id="GO:0050265">
    <property type="term" value="F:RNA uridylyltransferase activity"/>
    <property type="evidence" value="ECO:0007669"/>
    <property type="project" value="TreeGrafter"/>
</dbReference>
<dbReference type="InterPro" id="IPR054708">
    <property type="entry name" value="MTPAP-like_central"/>
</dbReference>
<dbReference type="PANTHER" id="PTHR12271:SF137">
    <property type="entry name" value="U6 SNRNA-SPECIFIC TERMINAL URIDYLYLTRANSFERASE"/>
    <property type="match status" value="1"/>
</dbReference>
<proteinExistence type="predicted"/>
<dbReference type="SUPFAM" id="SSF81301">
    <property type="entry name" value="Nucleotidyltransferase"/>
    <property type="match status" value="1"/>
</dbReference>
<dbReference type="AlphaFoldDB" id="A0A8S1HAB2"/>
<dbReference type="SUPFAM" id="SSF81631">
    <property type="entry name" value="PAP/OAS1 substrate-binding domain"/>
    <property type="match status" value="1"/>
</dbReference>
<name>A0A8S1HAB2_9PELO</name>
<feature type="domain" description="Poly(A) RNA polymerase mitochondrial-like central palm" evidence="1">
    <location>
        <begin position="128"/>
        <end position="277"/>
    </location>
</feature>
<evidence type="ECO:0000313" key="2">
    <source>
        <dbReference type="EMBL" id="CAD6192354.1"/>
    </source>
</evidence>
<gene>
    <name evidence="2" type="ORF">CAUJ_LOCUS8273</name>
</gene>
<protein>
    <recommendedName>
        <fullName evidence="1">Poly(A) RNA polymerase mitochondrial-like central palm domain-containing protein</fullName>
    </recommendedName>
</protein>
<dbReference type="Gene3D" id="3.30.460.10">
    <property type="entry name" value="Beta Polymerase, domain 2"/>
    <property type="match status" value="1"/>
</dbReference>
<sequence>MFTDGVNPAREEDLTLSVVLKWEQPLSAESVRRFLLNRNGQNELLITLNPAVSSALWKMKSAQELAMYTNQGKFQIDGHNVTVEPLVREYGPKPDTLINALNVFPGEEDQMHLLAAVLGTIVERRRKQFMLLYEAIDRELQDFMLAPRIECFGSMKSRFRRTASSDADLNVWYDTVLSSPRNIRSREELLKPTRPLANVSKAEMEKLKPKERIQLLGAHFRRSESRLVQFGCSITTIEAKCPIVMVELGSNVDFLAAIDVSIDNEAGVKKSDLLDLFIERDQSEMAEKITRFFHFWAKTNNIICKRDEHGNWVNRQFNSYILHHLVIHFVQTALGVQLVREHPDRERRCDPYSIRNRWKTYRSFFKKFFIYLANLDYNKFAIFNATTVLKGTIMSYQSTTSAALVVADPLETMHNIAQAVSTKALAYFKKMIRYSLHLLKCREFSLNAILNVEENFQKQVAMKLAAPAAHFADIDGSLVFLLPEVIHDKLEVLHLLIRIMGWIVSATHRMGSIDDIETPKGIIFLIFKKAWVGRRHHRSQVKALYNIDKGLESELLISKIYQKNPPIRPSCIVNVRLQWRHRDGVEWKFLVAKVLNGAVADMRDALHFIIHQFVPNYTQELVARNGMNNLEVENPDSSPEQSQ</sequence>
<accession>A0A8S1HAB2</accession>
<dbReference type="EMBL" id="CAJGYM010000027">
    <property type="protein sequence ID" value="CAD6192354.1"/>
    <property type="molecule type" value="Genomic_DNA"/>
</dbReference>
<keyword evidence="3" id="KW-1185">Reference proteome</keyword>
<dbReference type="OrthoDB" id="434989at2759"/>
<reference evidence="2" key="1">
    <citation type="submission" date="2020-10" db="EMBL/GenBank/DDBJ databases">
        <authorList>
            <person name="Kikuchi T."/>
        </authorList>
    </citation>
    <scope>NUCLEOTIDE SEQUENCE</scope>
    <source>
        <strain evidence="2">NKZ352</strain>
    </source>
</reference>
<evidence type="ECO:0000313" key="3">
    <source>
        <dbReference type="Proteomes" id="UP000835052"/>
    </source>
</evidence>
<comment type="caution">
    <text evidence="2">The sequence shown here is derived from an EMBL/GenBank/DDBJ whole genome shotgun (WGS) entry which is preliminary data.</text>
</comment>
<evidence type="ECO:0000259" key="1">
    <source>
        <dbReference type="Pfam" id="PF22600"/>
    </source>
</evidence>
<dbReference type="GO" id="GO:0031123">
    <property type="term" value="P:RNA 3'-end processing"/>
    <property type="evidence" value="ECO:0007669"/>
    <property type="project" value="TreeGrafter"/>
</dbReference>
<dbReference type="Pfam" id="PF22600">
    <property type="entry name" value="MTPAP-like_central"/>
    <property type="match status" value="1"/>
</dbReference>
<organism evidence="2 3">
    <name type="scientific">Caenorhabditis auriculariae</name>
    <dbReference type="NCBI Taxonomy" id="2777116"/>
    <lineage>
        <taxon>Eukaryota</taxon>
        <taxon>Metazoa</taxon>
        <taxon>Ecdysozoa</taxon>
        <taxon>Nematoda</taxon>
        <taxon>Chromadorea</taxon>
        <taxon>Rhabditida</taxon>
        <taxon>Rhabditina</taxon>
        <taxon>Rhabditomorpha</taxon>
        <taxon>Rhabditoidea</taxon>
        <taxon>Rhabditidae</taxon>
        <taxon>Peloderinae</taxon>
        <taxon>Caenorhabditis</taxon>
    </lineage>
</organism>